<dbReference type="Pfam" id="PF00512">
    <property type="entry name" value="HisKA"/>
    <property type="match status" value="1"/>
</dbReference>
<proteinExistence type="predicted"/>
<evidence type="ECO:0000256" key="7">
    <source>
        <dbReference type="ARBA" id="ARBA00023136"/>
    </source>
</evidence>
<dbReference type="Gene3D" id="1.10.287.130">
    <property type="match status" value="1"/>
</dbReference>
<dbReference type="SMART" id="SM00388">
    <property type="entry name" value="HisKA"/>
    <property type="match status" value="1"/>
</dbReference>
<dbReference type="PANTHER" id="PTHR45453:SF1">
    <property type="entry name" value="PHOSPHATE REGULON SENSOR PROTEIN PHOR"/>
    <property type="match status" value="1"/>
</dbReference>
<evidence type="ECO:0000313" key="9">
    <source>
        <dbReference type="EMBL" id="GHO53405.1"/>
    </source>
</evidence>
<dbReference type="GO" id="GO:0016301">
    <property type="term" value="F:kinase activity"/>
    <property type="evidence" value="ECO:0007669"/>
    <property type="project" value="UniProtKB-KW"/>
</dbReference>
<keyword evidence="4" id="KW-0808">Transferase</keyword>
<dbReference type="InterPro" id="IPR003661">
    <property type="entry name" value="HisK_dim/P_dom"/>
</dbReference>
<dbReference type="SUPFAM" id="SSF55874">
    <property type="entry name" value="ATPase domain of HSP90 chaperone/DNA topoisomerase II/histidine kinase"/>
    <property type="match status" value="1"/>
</dbReference>
<dbReference type="SUPFAM" id="SSF47384">
    <property type="entry name" value="Homodimeric domain of signal transducing histidine kinase"/>
    <property type="match status" value="1"/>
</dbReference>
<keyword evidence="6" id="KW-0902">Two-component regulatory system</keyword>
<dbReference type="PROSITE" id="PS50109">
    <property type="entry name" value="HIS_KIN"/>
    <property type="match status" value="1"/>
</dbReference>
<evidence type="ECO:0000256" key="2">
    <source>
        <dbReference type="ARBA" id="ARBA00012438"/>
    </source>
</evidence>
<gene>
    <name evidence="9" type="ORF">KSB_18800</name>
</gene>
<accession>A0ABQ3UL65</accession>
<dbReference type="RefSeq" id="WP_201370241.1">
    <property type="nucleotide sequence ID" value="NZ_BNJG01000001.1"/>
</dbReference>
<dbReference type="Gene3D" id="3.30.450.20">
    <property type="entry name" value="PAS domain"/>
    <property type="match status" value="1"/>
</dbReference>
<dbReference type="InterPro" id="IPR003594">
    <property type="entry name" value="HATPase_dom"/>
</dbReference>
<evidence type="ECO:0000256" key="6">
    <source>
        <dbReference type="ARBA" id="ARBA00023012"/>
    </source>
</evidence>
<feature type="domain" description="Histidine kinase" evidence="8">
    <location>
        <begin position="156"/>
        <end position="384"/>
    </location>
</feature>
<reference evidence="9 10" key="1">
    <citation type="journal article" date="2021" name="Int. J. Syst. Evol. Microbiol.">
        <title>Reticulibacter mediterranei gen. nov., sp. nov., within the new family Reticulibacteraceae fam. nov., and Ktedonospora formicarum gen. nov., sp. nov., Ktedonobacter robiniae sp. nov., Dictyobacter formicarum sp. nov. and Dictyobacter arantiisoli sp. nov., belonging to the class Ktedonobacteria.</title>
        <authorList>
            <person name="Yabe S."/>
            <person name="Zheng Y."/>
            <person name="Wang C.M."/>
            <person name="Sakai Y."/>
            <person name="Abe K."/>
            <person name="Yokota A."/>
            <person name="Donadio S."/>
            <person name="Cavaletti L."/>
            <person name="Monciardini P."/>
        </authorList>
    </citation>
    <scope>NUCLEOTIDE SEQUENCE [LARGE SCALE GENOMIC DNA]</scope>
    <source>
        <strain evidence="9 10">SOSP1-30</strain>
    </source>
</reference>
<comment type="catalytic activity">
    <reaction evidence="1">
        <text>ATP + protein L-histidine = ADP + protein N-phospho-L-histidine.</text>
        <dbReference type="EC" id="2.7.13.3"/>
    </reaction>
</comment>
<dbReference type="PRINTS" id="PR00344">
    <property type="entry name" value="BCTRLSENSOR"/>
</dbReference>
<dbReference type="Pfam" id="PF13188">
    <property type="entry name" value="PAS_8"/>
    <property type="match status" value="1"/>
</dbReference>
<dbReference type="SUPFAM" id="SSF55785">
    <property type="entry name" value="PYP-like sensor domain (PAS domain)"/>
    <property type="match status" value="1"/>
</dbReference>
<dbReference type="InterPro" id="IPR036097">
    <property type="entry name" value="HisK_dim/P_sf"/>
</dbReference>
<organism evidence="9 10">
    <name type="scientific">Ktedonobacter robiniae</name>
    <dbReference type="NCBI Taxonomy" id="2778365"/>
    <lineage>
        <taxon>Bacteria</taxon>
        <taxon>Bacillati</taxon>
        <taxon>Chloroflexota</taxon>
        <taxon>Ktedonobacteria</taxon>
        <taxon>Ktedonobacterales</taxon>
        <taxon>Ktedonobacteraceae</taxon>
        <taxon>Ktedonobacter</taxon>
    </lineage>
</organism>
<dbReference type="Gene3D" id="3.30.565.10">
    <property type="entry name" value="Histidine kinase-like ATPase, C-terminal domain"/>
    <property type="match status" value="1"/>
</dbReference>
<dbReference type="EMBL" id="BNJG01000001">
    <property type="protein sequence ID" value="GHO53405.1"/>
    <property type="molecule type" value="Genomic_DNA"/>
</dbReference>
<protein>
    <recommendedName>
        <fullName evidence="2">histidine kinase</fullName>
        <ecNumber evidence="2">2.7.13.3</ecNumber>
    </recommendedName>
</protein>
<name>A0ABQ3UL65_9CHLR</name>
<keyword evidence="5 9" id="KW-0418">Kinase</keyword>
<keyword evidence="7" id="KW-0472">Membrane</keyword>
<evidence type="ECO:0000256" key="3">
    <source>
        <dbReference type="ARBA" id="ARBA00022553"/>
    </source>
</evidence>
<evidence type="ECO:0000256" key="4">
    <source>
        <dbReference type="ARBA" id="ARBA00022679"/>
    </source>
</evidence>
<dbReference type="InterPro" id="IPR005467">
    <property type="entry name" value="His_kinase_dom"/>
</dbReference>
<dbReference type="InterPro" id="IPR004358">
    <property type="entry name" value="Sig_transdc_His_kin-like_C"/>
</dbReference>
<dbReference type="Pfam" id="PF02518">
    <property type="entry name" value="HATPase_c"/>
    <property type="match status" value="1"/>
</dbReference>
<dbReference type="InterPro" id="IPR000014">
    <property type="entry name" value="PAS"/>
</dbReference>
<evidence type="ECO:0000313" key="10">
    <source>
        <dbReference type="Proteomes" id="UP000654345"/>
    </source>
</evidence>
<dbReference type="InterPro" id="IPR035965">
    <property type="entry name" value="PAS-like_dom_sf"/>
</dbReference>
<sequence length="385" mass="42879">MTGKITINYRHMFTSLLEAVPLAAFILDRDLKVVQVNAAALKLCGKERLARHETISHLLNNEAIARLARECVQSGTTQKASIERTRSNVTWHVTVAPLEHQSKARAKYEPGSEAHQEEHVAHTRAEEPESLYFLLSIEDMAEMQRLESIQREFLANISHELRTPLTSALLLTETLEDVIETDSQRSLQFLNKIETELQYLSSMVAELLELSRLEAGQVPMNFEFIEAEQLVREVMARMLPLAQRHRVSLLTDIEQGMTKVHVDSKLITRVLFNLVHNAIKFTPSGGKITVGTTRAKGEQARQSFFVRDTGVGMREEDLARVFERFYKVDRARAKANFIGPGGGGGAGLGLAIARQVVEAHGGSIKAESAVEKGSIFSFTLPIIPG</sequence>
<evidence type="ECO:0000256" key="1">
    <source>
        <dbReference type="ARBA" id="ARBA00000085"/>
    </source>
</evidence>
<keyword evidence="10" id="KW-1185">Reference proteome</keyword>
<dbReference type="CDD" id="cd00082">
    <property type="entry name" value="HisKA"/>
    <property type="match status" value="1"/>
</dbReference>
<dbReference type="PANTHER" id="PTHR45453">
    <property type="entry name" value="PHOSPHATE REGULON SENSOR PROTEIN PHOR"/>
    <property type="match status" value="1"/>
</dbReference>
<evidence type="ECO:0000256" key="5">
    <source>
        <dbReference type="ARBA" id="ARBA00022777"/>
    </source>
</evidence>
<evidence type="ECO:0000259" key="8">
    <source>
        <dbReference type="PROSITE" id="PS50109"/>
    </source>
</evidence>
<dbReference type="InterPro" id="IPR036890">
    <property type="entry name" value="HATPase_C_sf"/>
</dbReference>
<dbReference type="Proteomes" id="UP000654345">
    <property type="component" value="Unassembled WGS sequence"/>
</dbReference>
<dbReference type="EC" id="2.7.13.3" evidence="2"/>
<dbReference type="CDD" id="cd00075">
    <property type="entry name" value="HATPase"/>
    <property type="match status" value="1"/>
</dbReference>
<dbReference type="InterPro" id="IPR050351">
    <property type="entry name" value="BphY/WalK/GraS-like"/>
</dbReference>
<dbReference type="SMART" id="SM00387">
    <property type="entry name" value="HATPase_c"/>
    <property type="match status" value="1"/>
</dbReference>
<keyword evidence="3" id="KW-0597">Phosphoprotein</keyword>
<comment type="caution">
    <text evidence="9">The sequence shown here is derived from an EMBL/GenBank/DDBJ whole genome shotgun (WGS) entry which is preliminary data.</text>
</comment>